<dbReference type="Pfam" id="PF01451">
    <property type="entry name" value="LMWPc"/>
    <property type="match status" value="1"/>
</dbReference>
<evidence type="ECO:0000313" key="3">
    <source>
        <dbReference type="Proteomes" id="UP000177331"/>
    </source>
</evidence>
<dbReference type="PANTHER" id="PTHR11717:SF31">
    <property type="entry name" value="LOW MOLECULAR WEIGHT PROTEIN-TYROSINE-PHOSPHATASE ETP-RELATED"/>
    <property type="match status" value="1"/>
</dbReference>
<dbReference type="EMBL" id="MGFD01000014">
    <property type="protein sequence ID" value="OGL99136.1"/>
    <property type="molecule type" value="Genomic_DNA"/>
</dbReference>
<dbReference type="InterPro" id="IPR036196">
    <property type="entry name" value="Ptyr_pPase_sf"/>
</dbReference>
<dbReference type="Gene3D" id="3.40.50.2300">
    <property type="match status" value="1"/>
</dbReference>
<reference evidence="2 3" key="1">
    <citation type="journal article" date="2016" name="Nat. Commun.">
        <title>Thousands of microbial genomes shed light on interconnected biogeochemical processes in an aquifer system.</title>
        <authorList>
            <person name="Anantharaman K."/>
            <person name="Brown C.T."/>
            <person name="Hug L.A."/>
            <person name="Sharon I."/>
            <person name="Castelle C.J."/>
            <person name="Probst A.J."/>
            <person name="Thomas B.C."/>
            <person name="Singh A."/>
            <person name="Wilkins M.J."/>
            <person name="Karaoz U."/>
            <person name="Brodie E.L."/>
            <person name="Williams K.H."/>
            <person name="Hubbard S.S."/>
            <person name="Banfield J.F."/>
        </authorList>
    </citation>
    <scope>NUCLEOTIDE SEQUENCE [LARGE SCALE GENOMIC DNA]</scope>
</reference>
<evidence type="ECO:0000259" key="1">
    <source>
        <dbReference type="SMART" id="SM00226"/>
    </source>
</evidence>
<dbReference type="STRING" id="1802421.A2318_02405"/>
<dbReference type="AlphaFoldDB" id="A0A1F7W966"/>
<feature type="domain" description="Phosphotyrosine protein phosphatase I" evidence="1">
    <location>
        <begin position="15"/>
        <end position="177"/>
    </location>
</feature>
<evidence type="ECO:0000313" key="2">
    <source>
        <dbReference type="EMBL" id="OGL99136.1"/>
    </source>
</evidence>
<gene>
    <name evidence="2" type="ORF">A2318_02405</name>
</gene>
<dbReference type="GO" id="GO:0004725">
    <property type="term" value="F:protein tyrosine phosphatase activity"/>
    <property type="evidence" value="ECO:0007669"/>
    <property type="project" value="TreeGrafter"/>
</dbReference>
<dbReference type="SUPFAM" id="SSF52788">
    <property type="entry name" value="Phosphotyrosine protein phosphatases I"/>
    <property type="match status" value="1"/>
</dbReference>
<comment type="caution">
    <text evidence="2">The sequence shown here is derived from an EMBL/GenBank/DDBJ whole genome shotgun (WGS) entry which is preliminary data.</text>
</comment>
<organism evidence="2 3">
    <name type="scientific">Candidatus Uhrbacteria bacterium RIFOXYB2_FULL_45_11</name>
    <dbReference type="NCBI Taxonomy" id="1802421"/>
    <lineage>
        <taxon>Bacteria</taxon>
        <taxon>Candidatus Uhriibacteriota</taxon>
    </lineage>
</organism>
<dbReference type="Proteomes" id="UP000177331">
    <property type="component" value="Unassembled WGS sequence"/>
</dbReference>
<dbReference type="SMART" id="SM00226">
    <property type="entry name" value="LMWPc"/>
    <property type="match status" value="1"/>
</dbReference>
<sequence length="185" mass="20452">MGIYISTCPKEDSMKTVLFVCLGNIARSVIAEHLLRKILIEQNISTGIQVDSCGLQGSAGTTPTQFPNISGYVSEYAAAHPVLERFGIDVSEHVATSINLHAVRTANIVIAMDVSVLSKAPNSLFKQFPEERSKMRLFTELSGEQSDIVDPYGNTDENRYVKIVSEIDHILRAHLNTLLTWINHP</sequence>
<protein>
    <recommendedName>
        <fullName evidence="1">Phosphotyrosine protein phosphatase I domain-containing protein</fullName>
    </recommendedName>
</protein>
<dbReference type="InterPro" id="IPR050438">
    <property type="entry name" value="LMW_PTPase"/>
</dbReference>
<dbReference type="PANTHER" id="PTHR11717">
    <property type="entry name" value="LOW MOLECULAR WEIGHT PROTEIN TYROSINE PHOSPHATASE"/>
    <property type="match status" value="1"/>
</dbReference>
<dbReference type="InterPro" id="IPR023485">
    <property type="entry name" value="Ptyr_pPase"/>
</dbReference>
<proteinExistence type="predicted"/>
<name>A0A1F7W966_9BACT</name>
<accession>A0A1F7W966</accession>